<dbReference type="PANTHER" id="PTHR42823">
    <property type="entry name" value="ATP SYNTHASE SUBUNIT A, CHLOROPLASTIC"/>
    <property type="match status" value="1"/>
</dbReference>
<dbReference type="GO" id="GO:0042777">
    <property type="term" value="P:proton motive force-driven plasma membrane ATP synthesis"/>
    <property type="evidence" value="ECO:0007669"/>
    <property type="project" value="TreeGrafter"/>
</dbReference>
<evidence type="ECO:0000256" key="4">
    <source>
        <dbReference type="ARBA" id="ARBA00022547"/>
    </source>
</evidence>
<dbReference type="Gene3D" id="1.20.120.220">
    <property type="entry name" value="ATP synthase, F0 complex, subunit A"/>
    <property type="match status" value="1"/>
</dbReference>
<accession>A0A1G1W1L2</accession>
<dbReference type="PANTHER" id="PTHR42823:SF3">
    <property type="entry name" value="ATP SYNTHASE SUBUNIT A, CHLOROPLASTIC"/>
    <property type="match status" value="1"/>
</dbReference>
<dbReference type="NCBIfam" id="TIGR01131">
    <property type="entry name" value="ATP_synt_6_or_A"/>
    <property type="match status" value="1"/>
</dbReference>
<protein>
    <recommendedName>
        <fullName evidence="11 12">ATP synthase subunit a</fullName>
    </recommendedName>
    <alternativeName>
        <fullName evidence="11">ATP synthase F0 sector subunit a</fullName>
    </alternativeName>
    <alternativeName>
        <fullName evidence="11">F-ATPase subunit 6</fullName>
    </alternativeName>
</protein>
<dbReference type="Pfam" id="PF00119">
    <property type="entry name" value="ATP-synt_A"/>
    <property type="match status" value="1"/>
</dbReference>
<proteinExistence type="inferred from homology"/>
<keyword evidence="11" id="KW-1003">Cell membrane</keyword>
<dbReference type="HAMAP" id="MF_01393">
    <property type="entry name" value="ATP_synth_a_bact"/>
    <property type="match status" value="1"/>
</dbReference>
<evidence type="ECO:0000256" key="8">
    <source>
        <dbReference type="ARBA" id="ARBA00023065"/>
    </source>
</evidence>
<dbReference type="InterPro" id="IPR045082">
    <property type="entry name" value="ATP_syn_F0_a_bact/chloroplast"/>
</dbReference>
<comment type="function">
    <text evidence="11 12">Key component of the proton channel; it plays a direct role in the translocation of protons across the membrane.</text>
</comment>
<feature type="transmembrane region" description="Helical" evidence="11">
    <location>
        <begin position="218"/>
        <end position="240"/>
    </location>
</feature>
<comment type="similarity">
    <text evidence="2 11 12">Belongs to the ATPase A chain family.</text>
</comment>
<keyword evidence="6 11" id="KW-0375">Hydrogen ion transport</keyword>
<dbReference type="SUPFAM" id="SSF81336">
    <property type="entry name" value="F1F0 ATP synthase subunit A"/>
    <property type="match status" value="1"/>
</dbReference>
<evidence type="ECO:0000256" key="12">
    <source>
        <dbReference type="RuleBase" id="RU000483"/>
    </source>
</evidence>
<feature type="transmembrane region" description="Helical" evidence="11">
    <location>
        <begin position="82"/>
        <end position="99"/>
    </location>
</feature>
<dbReference type="PROSITE" id="PS00449">
    <property type="entry name" value="ATPASE_A"/>
    <property type="match status" value="1"/>
</dbReference>
<reference evidence="13 14" key="1">
    <citation type="journal article" date="2016" name="Nat. Commun.">
        <title>Thousands of microbial genomes shed light on interconnected biogeochemical processes in an aquifer system.</title>
        <authorList>
            <person name="Anantharaman K."/>
            <person name="Brown C.T."/>
            <person name="Hug L.A."/>
            <person name="Sharon I."/>
            <person name="Castelle C.J."/>
            <person name="Probst A.J."/>
            <person name="Thomas B.C."/>
            <person name="Singh A."/>
            <person name="Wilkins M.J."/>
            <person name="Karaoz U."/>
            <person name="Brodie E.L."/>
            <person name="Williams K.H."/>
            <person name="Hubbard S.S."/>
            <person name="Banfield J.F."/>
        </authorList>
    </citation>
    <scope>NUCLEOTIDE SEQUENCE [LARGE SCALE GENOMIC DNA]</scope>
</reference>
<organism evidence="13 14">
    <name type="scientific">Candidatus Chisholmbacteria bacterium RIFCSPLOWO2_01_FULL_49_14</name>
    <dbReference type="NCBI Taxonomy" id="1797593"/>
    <lineage>
        <taxon>Bacteria</taxon>
        <taxon>Candidatus Chisholmiibacteriota</taxon>
    </lineage>
</organism>
<evidence type="ECO:0000256" key="9">
    <source>
        <dbReference type="ARBA" id="ARBA00023136"/>
    </source>
</evidence>
<evidence type="ECO:0000313" key="13">
    <source>
        <dbReference type="EMBL" id="OGY21470.1"/>
    </source>
</evidence>
<dbReference type="Proteomes" id="UP000176723">
    <property type="component" value="Unassembled WGS sequence"/>
</dbReference>
<keyword evidence="5 11" id="KW-0812">Transmembrane</keyword>
<keyword evidence="3 11" id="KW-0813">Transport</keyword>
<dbReference type="STRING" id="1797593.A3A65_00435"/>
<evidence type="ECO:0000256" key="6">
    <source>
        <dbReference type="ARBA" id="ARBA00022781"/>
    </source>
</evidence>
<feature type="transmembrane region" description="Helical" evidence="11">
    <location>
        <begin position="191"/>
        <end position="212"/>
    </location>
</feature>
<gene>
    <name evidence="11" type="primary">atpB</name>
    <name evidence="13" type="ORF">A3A65_00435</name>
</gene>
<dbReference type="InterPro" id="IPR035908">
    <property type="entry name" value="F0_ATP_A_sf"/>
</dbReference>
<dbReference type="InterPro" id="IPR023011">
    <property type="entry name" value="ATP_synth_F0_asu_AS"/>
</dbReference>
<evidence type="ECO:0000256" key="5">
    <source>
        <dbReference type="ARBA" id="ARBA00022692"/>
    </source>
</evidence>
<keyword evidence="4 11" id="KW-0138">CF(0)</keyword>
<evidence type="ECO:0000313" key="14">
    <source>
        <dbReference type="Proteomes" id="UP000176723"/>
    </source>
</evidence>
<keyword evidence="9 11" id="KW-0472">Membrane</keyword>
<dbReference type="EMBL" id="MHCL01000011">
    <property type="protein sequence ID" value="OGY21470.1"/>
    <property type="molecule type" value="Genomic_DNA"/>
</dbReference>
<keyword evidence="10 11" id="KW-0066">ATP synthesis</keyword>
<name>A0A1G1W1L2_9BACT</name>
<keyword evidence="7 11" id="KW-1133">Transmembrane helix</keyword>
<evidence type="ECO:0000256" key="10">
    <source>
        <dbReference type="ARBA" id="ARBA00023310"/>
    </source>
</evidence>
<comment type="caution">
    <text evidence="13">The sequence shown here is derived from an EMBL/GenBank/DDBJ whole genome shotgun (WGS) entry which is preliminary data.</text>
</comment>
<evidence type="ECO:0000256" key="7">
    <source>
        <dbReference type="ARBA" id="ARBA00022989"/>
    </source>
</evidence>
<dbReference type="GO" id="GO:0045259">
    <property type="term" value="C:proton-transporting ATP synthase complex"/>
    <property type="evidence" value="ECO:0007669"/>
    <property type="project" value="UniProtKB-KW"/>
</dbReference>
<dbReference type="GO" id="GO:0005886">
    <property type="term" value="C:plasma membrane"/>
    <property type="evidence" value="ECO:0007669"/>
    <property type="project" value="UniProtKB-SubCell"/>
</dbReference>
<dbReference type="PRINTS" id="PR00123">
    <property type="entry name" value="ATPASEA"/>
</dbReference>
<dbReference type="GO" id="GO:0046933">
    <property type="term" value="F:proton-transporting ATP synthase activity, rotational mechanism"/>
    <property type="evidence" value="ECO:0007669"/>
    <property type="project" value="UniProtKB-UniRule"/>
</dbReference>
<dbReference type="CDD" id="cd00310">
    <property type="entry name" value="ATP-synt_Fo_a_6"/>
    <property type="match status" value="1"/>
</dbReference>
<feature type="transmembrane region" description="Helical" evidence="11">
    <location>
        <begin position="24"/>
        <end position="42"/>
    </location>
</feature>
<evidence type="ECO:0000256" key="2">
    <source>
        <dbReference type="ARBA" id="ARBA00006810"/>
    </source>
</evidence>
<evidence type="ECO:0000256" key="1">
    <source>
        <dbReference type="ARBA" id="ARBA00004141"/>
    </source>
</evidence>
<dbReference type="InterPro" id="IPR000568">
    <property type="entry name" value="ATP_synth_F0_asu"/>
</dbReference>
<evidence type="ECO:0000256" key="11">
    <source>
        <dbReference type="HAMAP-Rule" id="MF_01393"/>
    </source>
</evidence>
<dbReference type="AlphaFoldDB" id="A0A1G1W1L2"/>
<comment type="subcellular location">
    <subcellularLocation>
        <location evidence="11 12">Cell membrane</location>
        <topology evidence="11 12">Multi-pass membrane protein</topology>
    </subcellularLocation>
    <subcellularLocation>
        <location evidence="1">Membrane</location>
        <topology evidence="1">Multi-pass membrane protein</topology>
    </subcellularLocation>
</comment>
<feature type="transmembrane region" description="Helical" evidence="11">
    <location>
        <begin position="135"/>
        <end position="153"/>
    </location>
</feature>
<keyword evidence="8 11" id="KW-0406">Ion transport</keyword>
<sequence length="252" mass="27568">MAKIHVSISAEPIFHLGNVEVTNSMLTGVAVSVLLVSFAYWLHKKLSDKKKISSVQNVAEMAIEGFYSLMVSVAGEEKTKRFYPVIATLFFYILFSNWLELLPGVGTIGLNVMHNGVESFAPLVRPPSADLNSTLGLALFSVIGSQVVGLKYLNLSYLKRFFDFSGPGKFILGLLEFTSELSRIISFAFRLFGNIFAGEVLLAVSLTLLPLLAPIPFLGLEIFVGAIQALVFAILTLVFWQMASTPHGEENA</sequence>
<evidence type="ECO:0000256" key="3">
    <source>
        <dbReference type="ARBA" id="ARBA00022448"/>
    </source>
</evidence>